<accession>A0A392UBK9</accession>
<feature type="compositionally biased region" description="Basic and acidic residues" evidence="1">
    <location>
        <begin position="26"/>
        <end position="35"/>
    </location>
</feature>
<evidence type="ECO:0000256" key="1">
    <source>
        <dbReference type="SAM" id="MobiDB-lite"/>
    </source>
</evidence>
<reference evidence="2 3" key="1">
    <citation type="journal article" date="2018" name="Front. Plant Sci.">
        <title>Red Clover (Trifolium pratense) and Zigzag Clover (T. medium) - A Picture of Genomic Similarities and Differences.</title>
        <authorList>
            <person name="Dluhosova J."/>
            <person name="Istvanek J."/>
            <person name="Nedelnik J."/>
            <person name="Repkova J."/>
        </authorList>
    </citation>
    <scope>NUCLEOTIDE SEQUENCE [LARGE SCALE GENOMIC DNA]</scope>
    <source>
        <strain evidence="3">cv. 10/8</strain>
        <tissue evidence="2">Leaf</tissue>
    </source>
</reference>
<name>A0A392UBK9_9FABA</name>
<sequence>RECYAWTEDDARDHREDPNDSGEDESFSKSSEKLP</sequence>
<feature type="compositionally biased region" description="Basic and acidic residues" evidence="1">
    <location>
        <begin position="1"/>
        <end position="18"/>
    </location>
</feature>
<organism evidence="2 3">
    <name type="scientific">Trifolium medium</name>
    <dbReference type="NCBI Taxonomy" id="97028"/>
    <lineage>
        <taxon>Eukaryota</taxon>
        <taxon>Viridiplantae</taxon>
        <taxon>Streptophyta</taxon>
        <taxon>Embryophyta</taxon>
        <taxon>Tracheophyta</taxon>
        <taxon>Spermatophyta</taxon>
        <taxon>Magnoliopsida</taxon>
        <taxon>eudicotyledons</taxon>
        <taxon>Gunneridae</taxon>
        <taxon>Pentapetalae</taxon>
        <taxon>rosids</taxon>
        <taxon>fabids</taxon>
        <taxon>Fabales</taxon>
        <taxon>Fabaceae</taxon>
        <taxon>Papilionoideae</taxon>
        <taxon>50 kb inversion clade</taxon>
        <taxon>NPAAA clade</taxon>
        <taxon>Hologalegina</taxon>
        <taxon>IRL clade</taxon>
        <taxon>Trifolieae</taxon>
        <taxon>Trifolium</taxon>
    </lineage>
</organism>
<protein>
    <submittedName>
        <fullName evidence="2">Uncharacterized protein</fullName>
    </submittedName>
</protein>
<dbReference type="EMBL" id="LXQA010763298">
    <property type="protein sequence ID" value="MCI69806.1"/>
    <property type="molecule type" value="Genomic_DNA"/>
</dbReference>
<dbReference type="Proteomes" id="UP000265520">
    <property type="component" value="Unassembled WGS sequence"/>
</dbReference>
<evidence type="ECO:0000313" key="2">
    <source>
        <dbReference type="EMBL" id="MCI69806.1"/>
    </source>
</evidence>
<keyword evidence="3" id="KW-1185">Reference proteome</keyword>
<feature type="region of interest" description="Disordered" evidence="1">
    <location>
        <begin position="1"/>
        <end position="35"/>
    </location>
</feature>
<dbReference type="AlphaFoldDB" id="A0A392UBK9"/>
<proteinExistence type="predicted"/>
<comment type="caution">
    <text evidence="2">The sequence shown here is derived from an EMBL/GenBank/DDBJ whole genome shotgun (WGS) entry which is preliminary data.</text>
</comment>
<evidence type="ECO:0000313" key="3">
    <source>
        <dbReference type="Proteomes" id="UP000265520"/>
    </source>
</evidence>
<feature type="non-terminal residue" evidence="2">
    <location>
        <position position="1"/>
    </location>
</feature>